<dbReference type="InterPro" id="IPR013693">
    <property type="entry name" value="SpoIID/LytB_N"/>
</dbReference>
<gene>
    <name evidence="3" type="ORF">A3A77_02375</name>
</gene>
<evidence type="ECO:0000313" key="4">
    <source>
        <dbReference type="Proteomes" id="UP000178659"/>
    </source>
</evidence>
<reference evidence="3 4" key="1">
    <citation type="journal article" date="2016" name="Nat. Commun.">
        <title>Thousands of microbial genomes shed light on interconnected biogeochemical processes in an aquifer system.</title>
        <authorList>
            <person name="Anantharaman K."/>
            <person name="Brown C.T."/>
            <person name="Hug L.A."/>
            <person name="Sharon I."/>
            <person name="Castelle C.J."/>
            <person name="Probst A.J."/>
            <person name="Thomas B.C."/>
            <person name="Singh A."/>
            <person name="Wilkins M.J."/>
            <person name="Karaoz U."/>
            <person name="Brodie E.L."/>
            <person name="Williams K.H."/>
            <person name="Hubbard S.S."/>
            <person name="Banfield J.F."/>
        </authorList>
    </citation>
    <scope>NUCLEOTIDE SEQUENCE [LARGE SCALE GENOMIC DNA]</scope>
</reference>
<feature type="domain" description="Sporulation stage II protein D amidase enhancer LytB N-terminal" evidence="2">
    <location>
        <begin position="324"/>
        <end position="412"/>
    </location>
</feature>
<comment type="caution">
    <text evidence="3">The sequence shown here is derived from an EMBL/GenBank/DDBJ whole genome shotgun (WGS) entry which is preliminary data.</text>
</comment>
<dbReference type="EMBL" id="MHCC01000001">
    <property type="protein sequence ID" value="OGY14297.1"/>
    <property type="molecule type" value="Genomic_DNA"/>
</dbReference>
<proteinExistence type="predicted"/>
<dbReference type="Proteomes" id="UP000178659">
    <property type="component" value="Unassembled WGS sequence"/>
</dbReference>
<dbReference type="AlphaFoldDB" id="A0A1G1VG38"/>
<dbReference type="Pfam" id="PF08486">
    <property type="entry name" value="SpoIID"/>
    <property type="match status" value="1"/>
</dbReference>
<name>A0A1G1VG38_9BACT</name>
<sequence>MIPTQQTTNNKRQIIGNVRFKIVASLFLLCSLLLVLNSKGTFALSDDCSVSSIPFAKLDGCIAEIGREVDALKPAHQRNQQELTDLKTKIVSLKAQIKSLNAQTEKLAKDIDKRENDLGVQETLLEQRVRSFYIRSRQYSPFLVFLSSNSATELARELTLREQATIEDKKTIESLSNQLVDLKNDKQTLENSHAGLQRVQAQLDSRAGFLAKEVAKVESYISTLSAKQQQLSAQKAGGFQTSVGDTPPTLEPCSGPPDSGNYCSPGFTGFAAFSFGAPHRKGMSQFGAKGRADAGQSTEDILRAYYGNIKIETRGDLPKSINTTVGTIPFEENYLMGIAEMPSGWNINALKAQAIAARTYALSIVGWRNSNPNGSTGRICTTEACQVYSASKAANVPDSWRQAVESTRGQVVFGAGSNEIFATWYASTSGGYTFGYESNGHGTPGQWDADGGRGGWPNNAWDKKGGSSWFYKGWYRSRSGATCGRTHPWLTQAEMADMLNAWVVLYKGGGDVSRVSPPDTSCWQGSPYSLSELVGIGGYTSVNSASVVYGENGTTLEVSFDTNKGALTISGEEFKRAFNLRAPGQIGIKSSLFNIVKTN</sequence>
<evidence type="ECO:0000256" key="1">
    <source>
        <dbReference type="SAM" id="Coils"/>
    </source>
</evidence>
<feature type="coiled-coil region" evidence="1">
    <location>
        <begin position="172"/>
        <end position="199"/>
    </location>
</feature>
<keyword evidence="1" id="KW-0175">Coiled coil</keyword>
<dbReference type="Gene3D" id="6.10.250.3150">
    <property type="match status" value="1"/>
</dbReference>
<protein>
    <recommendedName>
        <fullName evidence="2">Sporulation stage II protein D amidase enhancer LytB N-terminal domain-containing protein</fullName>
    </recommendedName>
</protein>
<evidence type="ECO:0000313" key="3">
    <source>
        <dbReference type="EMBL" id="OGY14297.1"/>
    </source>
</evidence>
<accession>A0A1G1VG38</accession>
<evidence type="ECO:0000259" key="2">
    <source>
        <dbReference type="Pfam" id="PF08486"/>
    </source>
</evidence>
<organism evidence="3 4">
    <name type="scientific">Candidatus Blackburnbacteria bacterium RIFCSPLOWO2_01_FULL_40_20</name>
    <dbReference type="NCBI Taxonomy" id="1797519"/>
    <lineage>
        <taxon>Bacteria</taxon>
        <taxon>Candidatus Blackburniibacteriota</taxon>
    </lineage>
</organism>
<feature type="coiled-coil region" evidence="1">
    <location>
        <begin position="76"/>
        <end position="117"/>
    </location>
</feature>